<keyword evidence="3 5" id="KW-1133">Transmembrane helix</keyword>
<dbReference type="Pfam" id="PF13515">
    <property type="entry name" value="FUSC_2"/>
    <property type="match status" value="1"/>
</dbReference>
<comment type="subcellular location">
    <subcellularLocation>
        <location evidence="1">Membrane</location>
        <topology evidence="1">Multi-pass membrane protein</topology>
    </subcellularLocation>
</comment>
<evidence type="ECO:0000313" key="10">
    <source>
        <dbReference type="Proteomes" id="UP001155145"/>
    </source>
</evidence>
<feature type="transmembrane region" description="Helical" evidence="5">
    <location>
        <begin position="238"/>
        <end position="256"/>
    </location>
</feature>
<evidence type="ECO:0000256" key="5">
    <source>
        <dbReference type="SAM" id="Phobius"/>
    </source>
</evidence>
<dbReference type="GO" id="GO:0016020">
    <property type="term" value="C:membrane"/>
    <property type="evidence" value="ECO:0007669"/>
    <property type="project" value="UniProtKB-SubCell"/>
</dbReference>
<feature type="transmembrane region" description="Helical" evidence="5">
    <location>
        <begin position="20"/>
        <end position="36"/>
    </location>
</feature>
<evidence type="ECO:0000256" key="3">
    <source>
        <dbReference type="ARBA" id="ARBA00022989"/>
    </source>
</evidence>
<feature type="domain" description="Integral membrane bound transporter" evidence="6">
    <location>
        <begin position="203"/>
        <end position="328"/>
    </location>
</feature>
<keyword evidence="4 5" id="KW-0472">Membrane</keyword>
<feature type="transmembrane region" description="Helical" evidence="5">
    <location>
        <begin position="96"/>
        <end position="114"/>
    </location>
</feature>
<evidence type="ECO:0000256" key="1">
    <source>
        <dbReference type="ARBA" id="ARBA00004141"/>
    </source>
</evidence>
<dbReference type="AlphaFoldDB" id="A0A9X1S883"/>
<evidence type="ECO:0000256" key="2">
    <source>
        <dbReference type="ARBA" id="ARBA00022692"/>
    </source>
</evidence>
<keyword evidence="9" id="KW-1185">Reference proteome</keyword>
<reference evidence="7" key="1">
    <citation type="submission" date="2021-10" db="EMBL/GenBank/DDBJ databases">
        <title>Novel species in genus Arthrobacter.</title>
        <authorList>
            <person name="Liu Y."/>
        </authorList>
    </citation>
    <scope>NUCLEOTIDE SEQUENCE</scope>
    <source>
        <strain evidence="7">Zg-Y462</strain>
        <strain evidence="9">zg-Y462</strain>
    </source>
</reference>
<gene>
    <name evidence="7" type="ORF">LJ755_02730</name>
    <name evidence="8" type="ORF">MUK71_07960</name>
</gene>
<dbReference type="Proteomes" id="UP001155145">
    <property type="component" value="Unassembled WGS sequence"/>
</dbReference>
<dbReference type="InterPro" id="IPR049453">
    <property type="entry name" value="Memb_transporter_dom"/>
</dbReference>
<feature type="transmembrane region" description="Helical" evidence="5">
    <location>
        <begin position="144"/>
        <end position="165"/>
    </location>
</feature>
<feature type="transmembrane region" description="Helical" evidence="5">
    <location>
        <begin position="71"/>
        <end position="90"/>
    </location>
</feature>
<evidence type="ECO:0000313" key="8">
    <source>
        <dbReference type="EMBL" id="UON93520.1"/>
    </source>
</evidence>
<dbReference type="EMBL" id="CP094984">
    <property type="protein sequence ID" value="UON93520.1"/>
    <property type="molecule type" value="Genomic_DNA"/>
</dbReference>
<name>A0A9X1S883_9MICC</name>
<evidence type="ECO:0000313" key="7">
    <source>
        <dbReference type="EMBL" id="MCC3271648.1"/>
    </source>
</evidence>
<feature type="transmembrane region" description="Helical" evidence="5">
    <location>
        <begin position="189"/>
        <end position="208"/>
    </location>
</feature>
<organism evidence="7 10">
    <name type="scientific">Arthrobacter zhangbolii</name>
    <dbReference type="NCBI Taxonomy" id="2886936"/>
    <lineage>
        <taxon>Bacteria</taxon>
        <taxon>Bacillati</taxon>
        <taxon>Actinomycetota</taxon>
        <taxon>Actinomycetes</taxon>
        <taxon>Micrococcales</taxon>
        <taxon>Micrococcaceae</taxon>
        <taxon>Arthrobacter</taxon>
    </lineage>
</organism>
<proteinExistence type="predicted"/>
<dbReference type="RefSeq" id="WP_227927885.1">
    <property type="nucleotide sequence ID" value="NZ_CP094984.1"/>
</dbReference>
<evidence type="ECO:0000313" key="9">
    <source>
        <dbReference type="Proteomes" id="UP000829758"/>
    </source>
</evidence>
<feature type="transmembrane region" description="Helical" evidence="5">
    <location>
        <begin position="316"/>
        <end position="333"/>
    </location>
</feature>
<keyword evidence="2 5" id="KW-0812">Transmembrane</keyword>
<dbReference type="Proteomes" id="UP000829758">
    <property type="component" value="Chromosome"/>
</dbReference>
<sequence length="343" mass="36019">MKYSVREFLSIPSGRGHRFPAVRVGLGMLLPLLILIPAGRTDLTMCAIFGSLTGVFGRSEPHWRRLKQQTASGVLMVLTVMAGVALSQAGRGPWTVVFTGTLIAAGISVAADSLRVRPAGPFTYIFAFTATSAAPFAGSLVEAFLTVTASTLLAVLLGVAGRLHARRHSPGRLREPAARLGSPRRARRLLVHASRYAAAVGIAGTVSAGLGLGHGYWAMLAACAPLAAVELSRGPARAVHFIAGTYAGVLFSALLMQVPWSAVQLALLLAMLQFSGELYVVRHYGAAMVFLTPVALMMTGFTHGGDVWALTMDRSLQTTIGALVALAVVAVTTPRHAGSRVRG</sequence>
<accession>A0A9X1S883</accession>
<evidence type="ECO:0000259" key="6">
    <source>
        <dbReference type="Pfam" id="PF13515"/>
    </source>
</evidence>
<feature type="transmembrane region" description="Helical" evidence="5">
    <location>
        <begin position="288"/>
        <end position="310"/>
    </location>
</feature>
<dbReference type="EMBL" id="JAJFZT010000001">
    <property type="protein sequence ID" value="MCC3271648.1"/>
    <property type="molecule type" value="Genomic_DNA"/>
</dbReference>
<protein>
    <submittedName>
        <fullName evidence="7">FUSC family protein</fullName>
    </submittedName>
</protein>
<evidence type="ECO:0000256" key="4">
    <source>
        <dbReference type="ARBA" id="ARBA00023136"/>
    </source>
</evidence>